<dbReference type="InterPro" id="IPR043519">
    <property type="entry name" value="NT_sf"/>
</dbReference>
<comment type="caution">
    <text evidence="2">The sequence shown here is derived from an EMBL/GenBank/DDBJ whole genome shotgun (WGS) entry which is preliminary data.</text>
</comment>
<organism evidence="2 3">
    <name type="scientific">Thiocapsa rosea</name>
    <dbReference type="NCBI Taxonomy" id="69360"/>
    <lineage>
        <taxon>Bacteria</taxon>
        <taxon>Pseudomonadati</taxon>
        <taxon>Pseudomonadota</taxon>
        <taxon>Gammaproteobacteria</taxon>
        <taxon>Chromatiales</taxon>
        <taxon>Chromatiaceae</taxon>
        <taxon>Thiocapsa</taxon>
    </lineage>
</organism>
<dbReference type="SUPFAM" id="SSF81301">
    <property type="entry name" value="Nucleotidyltransferase"/>
    <property type="match status" value="1"/>
</dbReference>
<reference evidence="2 3" key="1">
    <citation type="submission" date="2018-10" db="EMBL/GenBank/DDBJ databases">
        <title>Genomic Encyclopedia of Archaeal and Bacterial Type Strains, Phase II (KMG-II): from individual species to whole genera.</title>
        <authorList>
            <person name="Goeker M."/>
        </authorList>
    </citation>
    <scope>NUCLEOTIDE SEQUENCE [LARGE SCALE GENOMIC DNA]</scope>
    <source>
        <strain evidence="2 3">DSM 235</strain>
    </source>
</reference>
<gene>
    <name evidence="2" type="ORF">BDD21_2448</name>
</gene>
<dbReference type="PANTHER" id="PTHR43852:SF3">
    <property type="entry name" value="NUCLEOTIDYLTRANSFERASE"/>
    <property type="match status" value="1"/>
</dbReference>
<dbReference type="PANTHER" id="PTHR43852">
    <property type="entry name" value="NUCLEOTIDYLTRANSFERASE"/>
    <property type="match status" value="1"/>
</dbReference>
<accession>A0A495V6X3</accession>
<dbReference type="AlphaFoldDB" id="A0A495V6X3"/>
<dbReference type="Gene3D" id="3.30.460.10">
    <property type="entry name" value="Beta Polymerase, domain 2"/>
    <property type="match status" value="1"/>
</dbReference>
<dbReference type="EMBL" id="RBXL01000001">
    <property type="protein sequence ID" value="RKT45034.1"/>
    <property type="molecule type" value="Genomic_DNA"/>
</dbReference>
<protein>
    <submittedName>
        <fullName evidence="2">Nucleotidyltransferase-like protein</fullName>
    </submittedName>
</protein>
<feature type="domain" description="Polymerase beta nucleotidyltransferase" evidence="1">
    <location>
        <begin position="33"/>
        <end position="115"/>
    </location>
</feature>
<evidence type="ECO:0000259" key="1">
    <source>
        <dbReference type="Pfam" id="PF18765"/>
    </source>
</evidence>
<dbReference type="OrthoDB" id="9809323at2"/>
<dbReference type="GO" id="GO:0016740">
    <property type="term" value="F:transferase activity"/>
    <property type="evidence" value="ECO:0007669"/>
    <property type="project" value="UniProtKB-KW"/>
</dbReference>
<dbReference type="InterPro" id="IPR041633">
    <property type="entry name" value="Polbeta"/>
</dbReference>
<keyword evidence="2" id="KW-0808">Transferase</keyword>
<dbReference type="Pfam" id="PF18765">
    <property type="entry name" value="Polbeta"/>
    <property type="match status" value="1"/>
</dbReference>
<dbReference type="RefSeq" id="WP_120797385.1">
    <property type="nucleotide sequence ID" value="NZ_RBXL01000001.1"/>
</dbReference>
<sequence length="155" mass="17449">MSTRDTDRRGTDDPLVSRLEAALAHEPGHGSGAIACAWLFGSRARGTGRPTSDLDLAVLFSEDPPRTLEGLHLDLADRLTGEVGRPVDLVVMNRAPVDLVHRVLRDGILLLERDRSARIRFEVRARNEYFDLLPHLLRYRRVGHRAAEPVDEEKR</sequence>
<name>A0A495V6X3_9GAMM</name>
<dbReference type="InterPro" id="IPR052930">
    <property type="entry name" value="TA_antitoxin_MntA"/>
</dbReference>
<keyword evidence="3" id="KW-1185">Reference proteome</keyword>
<dbReference type="NCBIfam" id="NF047752">
    <property type="entry name" value="MntA_antitoxin"/>
    <property type="match status" value="1"/>
</dbReference>
<proteinExistence type="predicted"/>
<dbReference type="CDD" id="cd05403">
    <property type="entry name" value="NT_KNTase_like"/>
    <property type="match status" value="1"/>
</dbReference>
<evidence type="ECO:0000313" key="2">
    <source>
        <dbReference type="EMBL" id="RKT45034.1"/>
    </source>
</evidence>
<dbReference type="Proteomes" id="UP000274556">
    <property type="component" value="Unassembled WGS sequence"/>
</dbReference>
<evidence type="ECO:0000313" key="3">
    <source>
        <dbReference type="Proteomes" id="UP000274556"/>
    </source>
</evidence>